<gene>
    <name evidence="2" type="ORF">K469DRAFT_589529</name>
</gene>
<dbReference type="PROSITE" id="PS00028">
    <property type="entry name" value="ZINC_FINGER_C2H2_1"/>
    <property type="match status" value="1"/>
</dbReference>
<dbReference type="AlphaFoldDB" id="A0A6A6DSP6"/>
<proteinExistence type="predicted"/>
<evidence type="ECO:0000313" key="2">
    <source>
        <dbReference type="EMBL" id="KAF2181412.1"/>
    </source>
</evidence>
<feature type="domain" description="C2H2-type" evidence="1">
    <location>
        <begin position="64"/>
        <end position="85"/>
    </location>
</feature>
<evidence type="ECO:0000313" key="3">
    <source>
        <dbReference type="Proteomes" id="UP000800200"/>
    </source>
</evidence>
<keyword evidence="3" id="KW-1185">Reference proteome</keyword>
<evidence type="ECO:0000259" key="1">
    <source>
        <dbReference type="PROSITE" id="PS00028"/>
    </source>
</evidence>
<dbReference type="Proteomes" id="UP000800200">
    <property type="component" value="Unassembled WGS sequence"/>
</dbReference>
<sequence length="106" mass="12442">EVALEAAKVSVYKEKRLRIYFICLSNKKLPVKQRVYLFSSLSDLSKYFTRKYLTHIKEGQRIKCDLCKVSLDNKMHLQQHSYDVHGTVSQSPIRNMDLTLRINHGK</sequence>
<protein>
    <recommendedName>
        <fullName evidence="1">C2H2-type domain-containing protein</fullName>
    </recommendedName>
</protein>
<dbReference type="InterPro" id="IPR013087">
    <property type="entry name" value="Znf_C2H2_type"/>
</dbReference>
<name>A0A6A6DSP6_9PEZI</name>
<reference evidence="2" key="1">
    <citation type="journal article" date="2020" name="Stud. Mycol.">
        <title>101 Dothideomycetes genomes: a test case for predicting lifestyles and emergence of pathogens.</title>
        <authorList>
            <person name="Haridas S."/>
            <person name="Albert R."/>
            <person name="Binder M."/>
            <person name="Bloem J."/>
            <person name="Labutti K."/>
            <person name="Salamov A."/>
            <person name="Andreopoulos B."/>
            <person name="Baker S."/>
            <person name="Barry K."/>
            <person name="Bills G."/>
            <person name="Bluhm B."/>
            <person name="Cannon C."/>
            <person name="Castanera R."/>
            <person name="Culley D."/>
            <person name="Daum C."/>
            <person name="Ezra D."/>
            <person name="Gonzalez J."/>
            <person name="Henrissat B."/>
            <person name="Kuo A."/>
            <person name="Liang C."/>
            <person name="Lipzen A."/>
            <person name="Lutzoni F."/>
            <person name="Magnuson J."/>
            <person name="Mondo S."/>
            <person name="Nolan M."/>
            <person name="Ohm R."/>
            <person name="Pangilinan J."/>
            <person name="Park H.-J."/>
            <person name="Ramirez L."/>
            <person name="Alfaro M."/>
            <person name="Sun H."/>
            <person name="Tritt A."/>
            <person name="Yoshinaga Y."/>
            <person name="Zwiers L.-H."/>
            <person name="Turgeon B."/>
            <person name="Goodwin S."/>
            <person name="Spatafora J."/>
            <person name="Crous P."/>
            <person name="Grigoriev I."/>
        </authorList>
    </citation>
    <scope>NUCLEOTIDE SEQUENCE</scope>
    <source>
        <strain evidence="2">CBS 207.26</strain>
    </source>
</reference>
<accession>A0A6A6DSP6</accession>
<feature type="non-terminal residue" evidence="2">
    <location>
        <position position="1"/>
    </location>
</feature>
<organism evidence="2 3">
    <name type="scientific">Zopfia rhizophila CBS 207.26</name>
    <dbReference type="NCBI Taxonomy" id="1314779"/>
    <lineage>
        <taxon>Eukaryota</taxon>
        <taxon>Fungi</taxon>
        <taxon>Dikarya</taxon>
        <taxon>Ascomycota</taxon>
        <taxon>Pezizomycotina</taxon>
        <taxon>Dothideomycetes</taxon>
        <taxon>Dothideomycetes incertae sedis</taxon>
        <taxon>Zopfiaceae</taxon>
        <taxon>Zopfia</taxon>
    </lineage>
</organism>
<dbReference type="OrthoDB" id="4485682at2759"/>
<dbReference type="EMBL" id="ML994653">
    <property type="protein sequence ID" value="KAF2181412.1"/>
    <property type="molecule type" value="Genomic_DNA"/>
</dbReference>